<organism evidence="2 3">
    <name type="scientific">Conger conger</name>
    <name type="common">Conger eel</name>
    <name type="synonym">Muraena conger</name>
    <dbReference type="NCBI Taxonomy" id="82655"/>
    <lineage>
        <taxon>Eukaryota</taxon>
        <taxon>Metazoa</taxon>
        <taxon>Chordata</taxon>
        <taxon>Craniata</taxon>
        <taxon>Vertebrata</taxon>
        <taxon>Euteleostomi</taxon>
        <taxon>Actinopterygii</taxon>
        <taxon>Neopterygii</taxon>
        <taxon>Teleostei</taxon>
        <taxon>Anguilliformes</taxon>
        <taxon>Congridae</taxon>
        <taxon>Conger</taxon>
    </lineage>
</organism>
<evidence type="ECO:0000313" key="2">
    <source>
        <dbReference type="EMBL" id="KAJ8278961.1"/>
    </source>
</evidence>
<accession>A0A9Q1I3C9</accession>
<dbReference type="InterPro" id="IPR046616">
    <property type="entry name" value="DUF6729"/>
</dbReference>
<gene>
    <name evidence="2" type="ORF">COCON_G00060270</name>
</gene>
<proteinExistence type="predicted"/>
<feature type="domain" description="DUF6729" evidence="1">
    <location>
        <begin position="87"/>
        <end position="182"/>
    </location>
</feature>
<protein>
    <recommendedName>
        <fullName evidence="1">DUF6729 domain-containing protein</fullName>
    </recommendedName>
</protein>
<dbReference type="Proteomes" id="UP001152803">
    <property type="component" value="Unassembled WGS sequence"/>
</dbReference>
<dbReference type="Pfam" id="PF20499">
    <property type="entry name" value="DUF6729"/>
    <property type="match status" value="1"/>
</dbReference>
<dbReference type="EMBL" id="JAFJMO010000004">
    <property type="protein sequence ID" value="KAJ8278961.1"/>
    <property type="molecule type" value="Genomic_DNA"/>
</dbReference>
<dbReference type="PANTHER" id="PTHR24401:SF29">
    <property type="entry name" value="SI:CH211-243P7.3-RELATED"/>
    <property type="match status" value="1"/>
</dbReference>
<dbReference type="PANTHER" id="PTHR24401">
    <property type="entry name" value="SI:CH211-243P7.3-RELATED"/>
    <property type="match status" value="1"/>
</dbReference>
<keyword evidence="3" id="KW-1185">Reference proteome</keyword>
<name>A0A9Q1I3C9_CONCO</name>
<sequence>MRRSEEVARPEPSRKLLWLKLWHNLPQPCNSPNPSPTLQPAHSAPAYSYDQDVRSWNCSLQQRIWMKTELEALGLWPGSRPVCHSLSMVSLWRYPPQPELIETSTKHPSPKHFQLHPFFIWKPEHAVMERVRNNDILPCLYGCASPQVQSSGVGRPRVIVGTSGQYYIFASRLTCKAICKTVMDELRRTGKSLNNMANQVTEMLHLKYERANLAYLLAVQNIRDGEAGLYGQTTITGYLQEDADGWFGVSLSPHYLTDCLLQEFQRQEAAITQLLQGTFGQVFRSDHTRRVARKVTISSGTMSSYAIMNENWMILSWVMLQSECDKSLEPMYDGLANRYSTAGVEKAKFQWVDRDCCAAFRVPDLQPFEDLQWASWQTTDAIAAEATSGNLHNTCASRSKFNQDIVVKLDLFHCMRRFTRECVSEHHPLHSTFCKFLSAAFTVVDQGDLQKLKEAYTFCGIVPAEPTKQHIREHCRVKVPRARELLQRVEDVLRHFHLAKDPDGTRLYKPSMLKVWRIQRVHILRGCLSDPEVEDGVLYRYGGTLQLNHVQGEGAAVPVWIPVRGTSQQEGFHLHQACWVTGNLVSNELFQAQGLTGEVEFPAAGGLEAAWSGAASSV</sequence>
<comment type="caution">
    <text evidence="2">The sequence shown here is derived from an EMBL/GenBank/DDBJ whole genome shotgun (WGS) entry which is preliminary data.</text>
</comment>
<evidence type="ECO:0000313" key="3">
    <source>
        <dbReference type="Proteomes" id="UP001152803"/>
    </source>
</evidence>
<evidence type="ECO:0000259" key="1">
    <source>
        <dbReference type="Pfam" id="PF20499"/>
    </source>
</evidence>
<dbReference type="AlphaFoldDB" id="A0A9Q1I3C9"/>
<dbReference type="OrthoDB" id="8931359at2759"/>
<reference evidence="2" key="1">
    <citation type="journal article" date="2023" name="Science">
        <title>Genome structures resolve the early diversification of teleost fishes.</title>
        <authorList>
            <person name="Parey E."/>
            <person name="Louis A."/>
            <person name="Montfort J."/>
            <person name="Bouchez O."/>
            <person name="Roques C."/>
            <person name="Iampietro C."/>
            <person name="Lluch J."/>
            <person name="Castinel A."/>
            <person name="Donnadieu C."/>
            <person name="Desvignes T."/>
            <person name="Floi Bucao C."/>
            <person name="Jouanno E."/>
            <person name="Wen M."/>
            <person name="Mejri S."/>
            <person name="Dirks R."/>
            <person name="Jansen H."/>
            <person name="Henkel C."/>
            <person name="Chen W.J."/>
            <person name="Zahm M."/>
            <person name="Cabau C."/>
            <person name="Klopp C."/>
            <person name="Thompson A.W."/>
            <person name="Robinson-Rechavi M."/>
            <person name="Braasch I."/>
            <person name="Lecointre G."/>
            <person name="Bobe J."/>
            <person name="Postlethwait J.H."/>
            <person name="Berthelot C."/>
            <person name="Roest Crollius H."/>
            <person name="Guiguen Y."/>
        </authorList>
    </citation>
    <scope>NUCLEOTIDE SEQUENCE</scope>
    <source>
        <strain evidence="2">Concon-B</strain>
    </source>
</reference>